<evidence type="ECO:0000313" key="3">
    <source>
        <dbReference type="Proteomes" id="UP000614058"/>
    </source>
</evidence>
<evidence type="ECO:0000313" key="2">
    <source>
        <dbReference type="EMBL" id="MBK0396607.1"/>
    </source>
</evidence>
<evidence type="ECO:0000256" key="1">
    <source>
        <dbReference type="SAM" id="MobiDB-lite"/>
    </source>
</evidence>
<dbReference type="Proteomes" id="UP000614058">
    <property type="component" value="Unassembled WGS sequence"/>
</dbReference>
<dbReference type="RefSeq" id="WP_200522655.1">
    <property type="nucleotide sequence ID" value="NZ_JAEHNZ010000002.1"/>
</dbReference>
<keyword evidence="3" id="KW-1185">Reference proteome</keyword>
<proteinExistence type="predicted"/>
<gene>
    <name evidence="2" type="ORF">JDW22_08480</name>
</gene>
<dbReference type="EMBL" id="JAEHNZ010000002">
    <property type="protein sequence ID" value="MBK0396607.1"/>
    <property type="molecule type" value="Genomic_DNA"/>
</dbReference>
<reference evidence="2 3" key="1">
    <citation type="journal article" date="2021" name="Pathogens">
        <title>Isolation and Characterization of Kingella bonacorsii sp. nov., A Novel Kingella Species Detected in a Stable Periodontitis Subject.</title>
        <authorList>
            <person name="Antezack A."/>
            <person name="Boxberger M."/>
            <person name="Rolland C."/>
            <person name="Monnet-Corti V."/>
            <person name="La Scola B."/>
        </authorList>
    </citation>
    <scope>NUCLEOTIDE SEQUENCE [LARGE SCALE GENOMIC DNA]</scope>
    <source>
        <strain evidence="2 3">Marseille-Q4569</strain>
    </source>
</reference>
<accession>A0ABS1BTP1</accession>
<sequence length="63" mass="7019">MIEQRQPENSIWSGDGSSPSRSIGLDGLADVGEPPTRHQLQALQRQPENLFPHFQAASRHKIT</sequence>
<name>A0ABS1BTP1_9NEIS</name>
<comment type="caution">
    <text evidence="2">The sequence shown here is derived from an EMBL/GenBank/DDBJ whole genome shotgun (WGS) entry which is preliminary data.</text>
</comment>
<protein>
    <submittedName>
        <fullName evidence="2">Uncharacterized protein</fullName>
    </submittedName>
</protein>
<feature type="compositionally biased region" description="Polar residues" evidence="1">
    <location>
        <begin position="7"/>
        <end position="21"/>
    </location>
</feature>
<organism evidence="2 3">
    <name type="scientific">Kingella bonacorsii</name>
    <dbReference type="NCBI Taxonomy" id="2796361"/>
    <lineage>
        <taxon>Bacteria</taxon>
        <taxon>Pseudomonadati</taxon>
        <taxon>Pseudomonadota</taxon>
        <taxon>Betaproteobacteria</taxon>
        <taxon>Neisseriales</taxon>
        <taxon>Neisseriaceae</taxon>
        <taxon>Kingella</taxon>
    </lineage>
</organism>
<feature type="region of interest" description="Disordered" evidence="1">
    <location>
        <begin position="1"/>
        <end position="39"/>
    </location>
</feature>